<reference evidence="2" key="4">
    <citation type="submission" date="2024-05" db="EMBL/GenBank/DDBJ databases">
        <authorList>
            <person name="Sun Q."/>
            <person name="Zhou Y."/>
        </authorList>
    </citation>
    <scope>NUCLEOTIDE SEQUENCE</scope>
    <source>
        <strain evidence="2">CGMCC 1.15931</strain>
    </source>
</reference>
<dbReference type="Proteomes" id="UP000622638">
    <property type="component" value="Unassembled WGS sequence"/>
</dbReference>
<comment type="caution">
    <text evidence="3">The sequence shown here is derived from an EMBL/GenBank/DDBJ whole genome shotgun (WGS) entry which is preliminary data.</text>
</comment>
<keyword evidence="5" id="KW-1185">Reference proteome</keyword>
<organism evidence="3 4">
    <name type="scientific">Pseudoduganella buxea</name>
    <dbReference type="NCBI Taxonomy" id="1949069"/>
    <lineage>
        <taxon>Bacteria</taxon>
        <taxon>Pseudomonadati</taxon>
        <taxon>Pseudomonadota</taxon>
        <taxon>Betaproteobacteria</taxon>
        <taxon>Burkholderiales</taxon>
        <taxon>Oxalobacteraceae</taxon>
        <taxon>Telluria group</taxon>
        <taxon>Pseudoduganella</taxon>
    </lineage>
</organism>
<dbReference type="RefSeq" id="WP_155468492.1">
    <property type="nucleotide sequence ID" value="NZ_BMKG01000006.1"/>
</dbReference>
<feature type="transmembrane region" description="Helical" evidence="1">
    <location>
        <begin position="6"/>
        <end position="24"/>
    </location>
</feature>
<keyword evidence="1" id="KW-0812">Transmembrane</keyword>
<reference evidence="3 4" key="3">
    <citation type="submission" date="2019-11" db="EMBL/GenBank/DDBJ databases">
        <title>Type strains purchased from KCTC, JCM and DSMZ.</title>
        <authorList>
            <person name="Lu H."/>
        </authorList>
    </citation>
    <scope>NUCLEOTIDE SEQUENCE [LARGE SCALE GENOMIC DNA]</scope>
    <source>
        <strain evidence="3 4">KCTC 52429</strain>
    </source>
</reference>
<accession>A0A6I3SQ01</accession>
<evidence type="ECO:0000313" key="4">
    <source>
        <dbReference type="Proteomes" id="UP000430634"/>
    </source>
</evidence>
<dbReference type="EMBL" id="BMKG01000006">
    <property type="protein sequence ID" value="GGB95877.1"/>
    <property type="molecule type" value="Genomic_DNA"/>
</dbReference>
<gene>
    <name evidence="2" type="ORF">GCM10011572_17320</name>
    <name evidence="3" type="ORF">GM672_00090</name>
</gene>
<name>A0A6I3SQ01_9BURK</name>
<reference evidence="2" key="1">
    <citation type="journal article" date="2014" name="Int. J. Syst. Evol. Microbiol.">
        <title>Complete genome of a new Firmicutes species belonging to the dominant human colonic microbiota ('Ruminococcus bicirculans') reveals two chromosomes and a selective capacity to utilize plant glucans.</title>
        <authorList>
            <consortium name="NISC Comparative Sequencing Program"/>
            <person name="Wegmann U."/>
            <person name="Louis P."/>
            <person name="Goesmann A."/>
            <person name="Henrissat B."/>
            <person name="Duncan S.H."/>
            <person name="Flint H.J."/>
        </authorList>
    </citation>
    <scope>NUCLEOTIDE SEQUENCE</scope>
    <source>
        <strain evidence="2">CGMCC 1.15931</strain>
    </source>
</reference>
<reference evidence="5" key="2">
    <citation type="journal article" date="2019" name="Int. J. Syst. Evol. Microbiol.">
        <title>The Global Catalogue of Microorganisms (GCM) 10K type strain sequencing project: providing services to taxonomists for standard genome sequencing and annotation.</title>
        <authorList>
            <consortium name="The Broad Institute Genomics Platform"/>
            <consortium name="The Broad Institute Genome Sequencing Center for Infectious Disease"/>
            <person name="Wu L."/>
            <person name="Ma J."/>
        </authorList>
    </citation>
    <scope>NUCLEOTIDE SEQUENCE [LARGE SCALE GENOMIC DNA]</scope>
    <source>
        <strain evidence="5">CGMCC 1.15931</strain>
    </source>
</reference>
<keyword evidence="1" id="KW-0472">Membrane</keyword>
<dbReference type="Proteomes" id="UP000430634">
    <property type="component" value="Unassembled WGS sequence"/>
</dbReference>
<evidence type="ECO:0000313" key="3">
    <source>
        <dbReference type="EMBL" id="MTV51124.1"/>
    </source>
</evidence>
<proteinExistence type="predicted"/>
<evidence type="ECO:0000313" key="5">
    <source>
        <dbReference type="Proteomes" id="UP000622638"/>
    </source>
</evidence>
<evidence type="ECO:0000313" key="2">
    <source>
        <dbReference type="EMBL" id="GGB95877.1"/>
    </source>
</evidence>
<evidence type="ECO:0000256" key="1">
    <source>
        <dbReference type="SAM" id="Phobius"/>
    </source>
</evidence>
<dbReference type="AlphaFoldDB" id="A0A6I3SQ01"/>
<sequence length="46" mass="5038">MNILIGLALPAAAGLGIFGIYFLLRHRVADVLRAIPESNDDFGHCW</sequence>
<dbReference type="EMBL" id="WNKZ01000001">
    <property type="protein sequence ID" value="MTV51124.1"/>
    <property type="molecule type" value="Genomic_DNA"/>
</dbReference>
<protein>
    <submittedName>
        <fullName evidence="3">Uncharacterized protein</fullName>
    </submittedName>
</protein>
<keyword evidence="1" id="KW-1133">Transmembrane helix</keyword>